<evidence type="ECO:0000256" key="1">
    <source>
        <dbReference type="SAM" id="MobiDB-lite"/>
    </source>
</evidence>
<accession>A0A382VUJ6</accession>
<dbReference type="AlphaFoldDB" id="A0A382VUJ6"/>
<sequence>MGTLLKKLTTLVKDGIIGTVSLPLEGKNHEEKVQNESDAQKGVLAKNKTLLQNQKFGSRRNNEQSQGIPR</sequence>
<gene>
    <name evidence="2" type="ORF">METZ01_LOCUS402569</name>
</gene>
<name>A0A382VUJ6_9ZZZZ</name>
<reference evidence="2" key="1">
    <citation type="submission" date="2018-05" db="EMBL/GenBank/DDBJ databases">
        <authorList>
            <person name="Lanie J.A."/>
            <person name="Ng W.-L."/>
            <person name="Kazmierczak K.M."/>
            <person name="Andrzejewski T.M."/>
            <person name="Davidsen T.M."/>
            <person name="Wayne K.J."/>
            <person name="Tettelin H."/>
            <person name="Glass J.I."/>
            <person name="Rusch D."/>
            <person name="Podicherti R."/>
            <person name="Tsui H.-C.T."/>
            <person name="Winkler M.E."/>
        </authorList>
    </citation>
    <scope>NUCLEOTIDE SEQUENCE</scope>
</reference>
<proteinExistence type="predicted"/>
<protein>
    <submittedName>
        <fullName evidence="2">Uncharacterized protein</fullName>
    </submittedName>
</protein>
<evidence type="ECO:0000313" key="2">
    <source>
        <dbReference type="EMBL" id="SVD49715.1"/>
    </source>
</evidence>
<feature type="compositionally biased region" description="Basic and acidic residues" evidence="1">
    <location>
        <begin position="28"/>
        <end position="39"/>
    </location>
</feature>
<feature type="region of interest" description="Disordered" evidence="1">
    <location>
        <begin position="28"/>
        <end position="70"/>
    </location>
</feature>
<dbReference type="EMBL" id="UINC01154432">
    <property type="protein sequence ID" value="SVD49715.1"/>
    <property type="molecule type" value="Genomic_DNA"/>
</dbReference>
<organism evidence="2">
    <name type="scientific">marine metagenome</name>
    <dbReference type="NCBI Taxonomy" id="408172"/>
    <lineage>
        <taxon>unclassified sequences</taxon>
        <taxon>metagenomes</taxon>
        <taxon>ecological metagenomes</taxon>
    </lineage>
</organism>